<dbReference type="AlphaFoldDB" id="A0A1Z4EWK7"/>
<dbReference type="KEGG" id="mste:MSTE_02026"/>
<dbReference type="EMBL" id="AP018165">
    <property type="protein sequence ID" value="BAX97342.1"/>
    <property type="molecule type" value="Genomic_DNA"/>
</dbReference>
<keyword evidence="2" id="KW-1185">Reference proteome</keyword>
<name>A0A1Z4EWK7_9MYCO</name>
<dbReference type="RefSeq" id="WP_096500862.1">
    <property type="nucleotide sequence ID" value="NZ_AP018165.1"/>
</dbReference>
<reference evidence="1 2" key="2">
    <citation type="journal article" date="2017" name="Int. J. Syst. Evol. Microbiol.">
        <title>Mycobacterium stephanolepidis sp. nov., a rapidly growing species related to Mycobacterium chelonae, isolated from marine teleost fish, Stephanolepis cirrhifer.</title>
        <authorList>
            <person name="Fukano H."/>
            <person name="Wada S."/>
            <person name="Kurata O."/>
            <person name="Katayama K."/>
            <person name="Fujiwara N."/>
            <person name="Hoshino Y."/>
        </authorList>
    </citation>
    <scope>NUCLEOTIDE SEQUENCE [LARGE SCALE GENOMIC DNA]</scope>
    <source>
        <strain evidence="1 2">NJB0901</strain>
    </source>
</reference>
<evidence type="ECO:0000313" key="2">
    <source>
        <dbReference type="Proteomes" id="UP000217954"/>
    </source>
</evidence>
<protein>
    <submittedName>
        <fullName evidence="1">Putative regulatory protein</fullName>
    </submittedName>
</protein>
<gene>
    <name evidence="1" type="ORF">MSTE_02026</name>
</gene>
<sequence>MKLKVDTAAVSFMCTKAPEPRTDFGSGQPKIDKATGAVLHQVQMMALDADGGDVLSVTVAGEPKVTVGQPVTVTNLVATPWSQEGRSGVAFRADAITVSDGAAKSGGQPRT</sequence>
<accession>A0A1Z4EWK7</accession>
<reference evidence="2" key="1">
    <citation type="journal article" date="2017" name="Genome Announc.">
        <title>Complete Genome Sequence of Mycobacterium stephanolepidis.</title>
        <authorList>
            <person name="Fukano H."/>
            <person name="Yoshida M."/>
            <person name="Katayama Y."/>
            <person name="Omatsu T."/>
            <person name="Mizutani T."/>
            <person name="Kurata O."/>
            <person name="Wada S."/>
            <person name="Hoshino Y."/>
        </authorList>
    </citation>
    <scope>NUCLEOTIDE SEQUENCE [LARGE SCALE GENOMIC DNA]</scope>
    <source>
        <strain evidence="2">NJB0901</strain>
    </source>
</reference>
<dbReference type="OrthoDB" id="4299905at2"/>
<organism evidence="1 2">
    <name type="scientific">[Mycobacterium] stephanolepidis</name>
    <dbReference type="NCBI Taxonomy" id="1520670"/>
    <lineage>
        <taxon>Bacteria</taxon>
        <taxon>Bacillati</taxon>
        <taxon>Actinomycetota</taxon>
        <taxon>Actinomycetes</taxon>
        <taxon>Mycobacteriales</taxon>
        <taxon>Mycobacteriaceae</taxon>
        <taxon>Mycobacteroides</taxon>
    </lineage>
</organism>
<evidence type="ECO:0000313" key="1">
    <source>
        <dbReference type="EMBL" id="BAX97342.1"/>
    </source>
</evidence>
<proteinExistence type="predicted"/>
<dbReference type="Proteomes" id="UP000217954">
    <property type="component" value="Chromosome"/>
</dbReference>